<feature type="compositionally biased region" description="Polar residues" evidence="7">
    <location>
        <begin position="316"/>
        <end position="328"/>
    </location>
</feature>
<dbReference type="PANTHER" id="PTHR23183">
    <property type="entry name" value="NOP14"/>
    <property type="match status" value="1"/>
</dbReference>
<proteinExistence type="inferred from homology"/>
<evidence type="ECO:0000313" key="8">
    <source>
        <dbReference type="EMBL" id="JAS44200.1"/>
    </source>
</evidence>
<reference evidence="8" key="1">
    <citation type="submission" date="2015-11" db="EMBL/GenBank/DDBJ databases">
        <title>De novo transcriptome assembly of four potential Pierce s Disease insect vectors from Arizona vineyards.</title>
        <authorList>
            <person name="Tassone E.E."/>
        </authorList>
    </citation>
    <scope>NUCLEOTIDE SEQUENCE</scope>
</reference>
<dbReference type="Pfam" id="PF04147">
    <property type="entry name" value="Nop14"/>
    <property type="match status" value="1"/>
</dbReference>
<evidence type="ECO:0000256" key="6">
    <source>
        <dbReference type="ARBA" id="ARBA00024695"/>
    </source>
</evidence>
<dbReference type="GO" id="GO:0032040">
    <property type="term" value="C:small-subunit processome"/>
    <property type="evidence" value="ECO:0007669"/>
    <property type="project" value="InterPro"/>
</dbReference>
<name>A0A1B6F1U8_9HEMI</name>
<evidence type="ECO:0000256" key="5">
    <source>
        <dbReference type="ARBA" id="ARBA00023242"/>
    </source>
</evidence>
<evidence type="ECO:0000256" key="2">
    <source>
        <dbReference type="ARBA" id="ARBA00007466"/>
    </source>
</evidence>
<keyword evidence="5" id="KW-0539">Nucleus</keyword>
<comment type="function">
    <text evidence="6">Involved in nucleolar processing of pre-18S ribosomal RNA. Has a role in the nuclear export of 40S pre-ribosomal subunit to the cytoplasm.</text>
</comment>
<feature type="compositionally biased region" description="Basic and acidic residues" evidence="7">
    <location>
        <begin position="256"/>
        <end position="286"/>
    </location>
</feature>
<feature type="region of interest" description="Disordered" evidence="7">
    <location>
        <begin position="674"/>
        <end position="706"/>
    </location>
</feature>
<evidence type="ECO:0000256" key="3">
    <source>
        <dbReference type="ARBA" id="ARBA00022517"/>
    </source>
</evidence>
<feature type="region of interest" description="Disordered" evidence="7">
    <location>
        <begin position="1"/>
        <end position="22"/>
    </location>
</feature>
<feature type="region of interest" description="Disordered" evidence="7">
    <location>
        <begin position="251"/>
        <end position="412"/>
    </location>
</feature>
<comment type="subcellular location">
    <subcellularLocation>
        <location evidence="1">Nucleus</location>
        <location evidence="1">Nucleolus</location>
    </subcellularLocation>
</comment>
<dbReference type="AlphaFoldDB" id="A0A1B6F1U8"/>
<comment type="similarity">
    <text evidence="2">Belongs to the NOP14 family.</text>
</comment>
<accession>A0A1B6F1U8</accession>
<dbReference type="GO" id="GO:0030692">
    <property type="term" value="C:Noc4p-Nop14p complex"/>
    <property type="evidence" value="ECO:0007669"/>
    <property type="project" value="TreeGrafter"/>
</dbReference>
<feature type="compositionally biased region" description="Basic residues" evidence="7">
    <location>
        <begin position="1"/>
        <end position="11"/>
    </location>
</feature>
<dbReference type="EMBL" id="GECZ01025569">
    <property type="protein sequence ID" value="JAS44200.1"/>
    <property type="molecule type" value="Transcribed_RNA"/>
</dbReference>
<evidence type="ECO:0000256" key="7">
    <source>
        <dbReference type="SAM" id="MobiDB-lite"/>
    </source>
</evidence>
<protein>
    <recommendedName>
        <fullName evidence="9">Nucleolar protein 14</fullName>
    </recommendedName>
</protein>
<feature type="compositionally biased region" description="Low complexity" evidence="7">
    <location>
        <begin position="674"/>
        <end position="705"/>
    </location>
</feature>
<feature type="non-terminal residue" evidence="8">
    <location>
        <position position="894"/>
    </location>
</feature>
<feature type="region of interest" description="Disordered" evidence="7">
    <location>
        <begin position="131"/>
        <end position="152"/>
    </location>
</feature>
<evidence type="ECO:0000256" key="4">
    <source>
        <dbReference type="ARBA" id="ARBA00022552"/>
    </source>
</evidence>
<feature type="compositionally biased region" description="Basic and acidic residues" evidence="7">
    <location>
        <begin position="378"/>
        <end position="392"/>
    </location>
</feature>
<gene>
    <name evidence="8" type="ORF">g.35835</name>
</gene>
<sequence length="894" mass="101701">MKTKSKVKFQNKMKGQNVPKKLNPFEVHVNRSKHQVLGRKLKSDHGLPGISRNKAIQKRKKTLLQEYKLKDKFNQFIDQRIGSNNKGMTEDDRIMARFAAERMRMFNKKMKFNLSDPEVLTHRGQTLSEIERFDDIRSDDDDDDDRGKSGALKGKFVGEAHFGGGLLTQGKQDRGSLIDELINESKKRKAERQRNKEETLEATEQLDEDWKTLGMMVTSKADTVSEEVGNVQKKDEYDLVMRRLKFEPQAQATQRLKTDEEIAKEDKEQLEKLEKERLKQLREMEANKYGNHRSADDLDDGFSYEVEDVNDDINKQSEQAENSDSSAESDVEMASGDDGGEEEEEDDDDDDDDNDSKEGSSDEEEDSNPKSQLQNVKNNEKRNLTKQDKPDSDGEEENEQTTDRIIDDDVDDTEIAADVDTEPSDDEECAMDDLTDLMPSVTEENNHDRQIIAKVLAKAKSSENNEETEEDSQNTKSSIDLNLPYVLNVPDTYESFKELLSGHTVQQQNVIFERLVKSNHPNLEPGNKKKMLRLAEYVMDLVSEGEVTWKALPTLALHFGGIKEFNREECLKMLMERISTRLDDFCHISPTVSAVKTLVWYILMLMKPQGMEVLLPVSRPTLSLACQLISHADPAKSATVPLLCCCLLLQDAKNSSLVYTEAVAFLHKCVQFSTSKSSSNPVSSETRQISPNSTKTSQSSSSCSSQDITEDLRLRLQDQDEEEDSPVGDNQVLHCSTVLLAGFVKVYRKYPQSKILFAPVHQSYKKIKAESYPPIMKQEVEELQTLLEVLQSAQLPPVVKTAKKPKALRQYEPSFHTVTVGRSQRGISAEQQEEQKLLHKYKHEMKGALRELRRDRAFLANVKIKERTQSDEQRMKKVREILGSAAAQQGELRS</sequence>
<evidence type="ECO:0008006" key="9">
    <source>
        <dbReference type="Google" id="ProtNLM"/>
    </source>
</evidence>
<dbReference type="GO" id="GO:0030490">
    <property type="term" value="P:maturation of SSU-rRNA"/>
    <property type="evidence" value="ECO:0007669"/>
    <property type="project" value="TreeGrafter"/>
</dbReference>
<feature type="compositionally biased region" description="Acidic residues" evidence="7">
    <location>
        <begin position="297"/>
        <end position="311"/>
    </location>
</feature>
<evidence type="ECO:0000256" key="1">
    <source>
        <dbReference type="ARBA" id="ARBA00004604"/>
    </source>
</evidence>
<keyword evidence="3" id="KW-0690">Ribosome biogenesis</keyword>
<dbReference type="InterPro" id="IPR007276">
    <property type="entry name" value="Nop14"/>
</dbReference>
<keyword evidence="4" id="KW-0698">rRNA processing</keyword>
<organism evidence="8">
    <name type="scientific">Cuerna arida</name>
    <dbReference type="NCBI Taxonomy" id="1464854"/>
    <lineage>
        <taxon>Eukaryota</taxon>
        <taxon>Metazoa</taxon>
        <taxon>Ecdysozoa</taxon>
        <taxon>Arthropoda</taxon>
        <taxon>Hexapoda</taxon>
        <taxon>Insecta</taxon>
        <taxon>Pterygota</taxon>
        <taxon>Neoptera</taxon>
        <taxon>Paraneoptera</taxon>
        <taxon>Hemiptera</taxon>
        <taxon>Auchenorrhyncha</taxon>
        <taxon>Membracoidea</taxon>
        <taxon>Cicadellidae</taxon>
        <taxon>Cicadellinae</taxon>
        <taxon>Proconiini</taxon>
        <taxon>Cuerna</taxon>
    </lineage>
</organism>
<dbReference type="PANTHER" id="PTHR23183:SF0">
    <property type="entry name" value="NUCLEOLAR PROTEIN 14"/>
    <property type="match status" value="1"/>
</dbReference>
<feature type="region of interest" description="Disordered" evidence="7">
    <location>
        <begin position="458"/>
        <end position="477"/>
    </location>
</feature>
<feature type="compositionally biased region" description="Acidic residues" evidence="7">
    <location>
        <begin position="338"/>
        <end position="366"/>
    </location>
</feature>